<comment type="caution">
    <text evidence="3">The sequence shown here is derived from an EMBL/GenBank/DDBJ whole genome shotgun (WGS) entry which is preliminary data.</text>
</comment>
<evidence type="ECO:0000313" key="3">
    <source>
        <dbReference type="EMBL" id="KAK3106619.1"/>
    </source>
</evidence>
<dbReference type="PANTHER" id="PTHR10887:SF341">
    <property type="entry name" value="NFX1-TYPE ZINC FINGER-CONTAINING PROTEIN 1"/>
    <property type="match status" value="1"/>
</dbReference>
<dbReference type="InterPro" id="IPR027417">
    <property type="entry name" value="P-loop_NTPase"/>
</dbReference>
<protein>
    <recommendedName>
        <fullName evidence="5">NFX1-type zinc finger-containing protein 1</fullName>
    </recommendedName>
</protein>
<dbReference type="Pfam" id="PF13086">
    <property type="entry name" value="AAA_11"/>
    <property type="match status" value="1"/>
</dbReference>
<gene>
    <name evidence="3" type="ORF">FSP39_023830</name>
</gene>
<feature type="domain" description="DNA2/NAM7 helicase-like C-terminal" evidence="2">
    <location>
        <begin position="78"/>
        <end position="318"/>
    </location>
</feature>
<dbReference type="InterPro" id="IPR041679">
    <property type="entry name" value="DNA2/NAM7-like_C"/>
</dbReference>
<dbReference type="Gene3D" id="3.40.50.300">
    <property type="entry name" value="P-loop containing nucleotide triphosphate hydrolases"/>
    <property type="match status" value="2"/>
</dbReference>
<dbReference type="PANTHER" id="PTHR10887">
    <property type="entry name" value="DNA2/NAM7 HELICASE FAMILY"/>
    <property type="match status" value="1"/>
</dbReference>
<evidence type="ECO:0000259" key="1">
    <source>
        <dbReference type="Pfam" id="PF13086"/>
    </source>
</evidence>
<dbReference type="AlphaFoldDB" id="A0AA88YJW9"/>
<name>A0AA88YJW9_PINIB</name>
<organism evidence="3 4">
    <name type="scientific">Pinctada imbricata</name>
    <name type="common">Atlantic pearl-oyster</name>
    <name type="synonym">Pinctada martensii</name>
    <dbReference type="NCBI Taxonomy" id="66713"/>
    <lineage>
        <taxon>Eukaryota</taxon>
        <taxon>Metazoa</taxon>
        <taxon>Spiralia</taxon>
        <taxon>Lophotrochozoa</taxon>
        <taxon>Mollusca</taxon>
        <taxon>Bivalvia</taxon>
        <taxon>Autobranchia</taxon>
        <taxon>Pteriomorphia</taxon>
        <taxon>Pterioida</taxon>
        <taxon>Pterioidea</taxon>
        <taxon>Pteriidae</taxon>
        <taxon>Pinctada</taxon>
    </lineage>
</organism>
<reference evidence="3" key="1">
    <citation type="submission" date="2019-08" db="EMBL/GenBank/DDBJ databases">
        <title>The improved chromosome-level genome for the pearl oyster Pinctada fucata martensii using PacBio sequencing and Hi-C.</title>
        <authorList>
            <person name="Zheng Z."/>
        </authorList>
    </citation>
    <scope>NUCLEOTIDE SEQUENCE</scope>
    <source>
        <strain evidence="3">ZZ-2019</strain>
        <tissue evidence="3">Adductor muscle</tissue>
    </source>
</reference>
<dbReference type="GO" id="GO:0004386">
    <property type="term" value="F:helicase activity"/>
    <property type="evidence" value="ECO:0007669"/>
    <property type="project" value="InterPro"/>
</dbReference>
<dbReference type="InterPro" id="IPR047187">
    <property type="entry name" value="SF1_C_Upf1"/>
</dbReference>
<dbReference type="GO" id="GO:0031048">
    <property type="term" value="P:regulatory ncRNA-mediated heterochromatin formation"/>
    <property type="evidence" value="ECO:0007669"/>
    <property type="project" value="TreeGrafter"/>
</dbReference>
<dbReference type="InterPro" id="IPR045055">
    <property type="entry name" value="DNA2/NAM7-like"/>
</dbReference>
<dbReference type="Proteomes" id="UP001186944">
    <property type="component" value="Unassembled WGS sequence"/>
</dbReference>
<feature type="domain" description="DNA2/NAM7 helicase helicase" evidence="1">
    <location>
        <begin position="3"/>
        <end position="66"/>
    </location>
</feature>
<dbReference type="GO" id="GO:0031380">
    <property type="term" value="C:nuclear RNA-directed RNA polymerase complex"/>
    <property type="evidence" value="ECO:0007669"/>
    <property type="project" value="TreeGrafter"/>
</dbReference>
<evidence type="ECO:0000313" key="4">
    <source>
        <dbReference type="Proteomes" id="UP001186944"/>
    </source>
</evidence>
<dbReference type="InterPro" id="IPR041677">
    <property type="entry name" value="DNA2/NAM7_AAA_11"/>
</dbReference>
<dbReference type="SUPFAM" id="SSF52540">
    <property type="entry name" value="P-loop containing nucleoside triphosphate hydrolases"/>
    <property type="match status" value="1"/>
</dbReference>
<dbReference type="CDD" id="cd18808">
    <property type="entry name" value="SF1_C_Upf1"/>
    <property type="match status" value="1"/>
</dbReference>
<sequence>MRDCRLIAMTTTGAAKLMDLLRKVAPRIIIVEEAAQVNEQHVLGCLHKDAQHLILIGDHQQLKPSVNNFSLAKQHKIDMSMMERLALNGVPFQRLNEQHRMIPVISHLLRSTIYEDLLDHASVLEYDPIRGMAQNVVLFDHKEDESQRNEHSTSYRNEFEAEMITGLYRYLRLQGYKSKDITILSAYNEQVRCIRNMINPVDKELIQREDGMGTELPGDILENGNHYLHDESPEHKRKIQKMKSSAYEKRQGVRVTAVEKRQGVRVTAIDNFQGEENKIILLSLVRSNKEGRIGHLRDEKRICVSLSRAKLGLFVLGNFSLLQERSKCWAKLLEKARETNLIHEQFPLVCQNHPGTVINIKQPGDFVSLVPEGGCNVPCEKQLKCGHICPKTCHSDTFVHYLPCLKECTKTCSNGHPCKKRCSEPCGKCNEMMEKIIPRCGHSNKMPCFKHPNTFLCKERCEKIISCPYKHRCQKHCGAECNSANDCMELVKVKDTCGHEYQTACCNQNSPVAKFPV</sequence>
<keyword evidence="4" id="KW-1185">Reference proteome</keyword>
<proteinExistence type="predicted"/>
<dbReference type="Pfam" id="PF13087">
    <property type="entry name" value="AAA_12"/>
    <property type="match status" value="1"/>
</dbReference>
<evidence type="ECO:0000259" key="2">
    <source>
        <dbReference type="Pfam" id="PF13087"/>
    </source>
</evidence>
<dbReference type="EMBL" id="VSWD01000003">
    <property type="protein sequence ID" value="KAK3106619.1"/>
    <property type="molecule type" value="Genomic_DNA"/>
</dbReference>
<accession>A0AA88YJW9</accession>
<evidence type="ECO:0008006" key="5">
    <source>
        <dbReference type="Google" id="ProtNLM"/>
    </source>
</evidence>